<gene>
    <name evidence="5" type="ORF">OB955_18420</name>
    <name evidence="4" type="ORF">OB960_16420</name>
</gene>
<keyword evidence="2" id="KW-0472">Membrane</keyword>
<evidence type="ECO:0000259" key="3">
    <source>
        <dbReference type="Pfam" id="PF25231"/>
    </source>
</evidence>
<dbReference type="Pfam" id="PF25231">
    <property type="entry name" value="DUF7847"/>
    <property type="match status" value="1"/>
</dbReference>
<dbReference type="EMBL" id="JAOPKA010000011">
    <property type="protein sequence ID" value="MCU4742973.1"/>
    <property type="molecule type" value="Genomic_DNA"/>
</dbReference>
<keyword evidence="6" id="KW-1185">Reference proteome</keyword>
<accession>A0AAP3E2V2</accession>
<protein>
    <recommendedName>
        <fullName evidence="3">DUF7847 domain-containing protein</fullName>
    </recommendedName>
</protein>
<organism evidence="4 7">
    <name type="scientific">Natronoglomus mannanivorans</name>
    <dbReference type="NCBI Taxonomy" id="2979990"/>
    <lineage>
        <taxon>Archaea</taxon>
        <taxon>Methanobacteriati</taxon>
        <taxon>Methanobacteriota</taxon>
        <taxon>Stenosarchaea group</taxon>
        <taxon>Halobacteria</taxon>
        <taxon>Halobacteriales</taxon>
        <taxon>Natrialbaceae</taxon>
        <taxon>Natronoglomus</taxon>
    </lineage>
</organism>
<dbReference type="Proteomes" id="UP001321018">
    <property type="component" value="Unassembled WGS sequence"/>
</dbReference>
<dbReference type="EMBL" id="JAOPKB010000013">
    <property type="protein sequence ID" value="MCU4974697.1"/>
    <property type="molecule type" value="Genomic_DNA"/>
</dbReference>
<evidence type="ECO:0000256" key="1">
    <source>
        <dbReference type="SAM" id="MobiDB-lite"/>
    </source>
</evidence>
<feature type="domain" description="DUF7847" evidence="3">
    <location>
        <begin position="168"/>
        <end position="285"/>
    </location>
</feature>
<reference evidence="4 6" key="1">
    <citation type="submission" date="2022-09" db="EMBL/GenBank/DDBJ databases">
        <title>Enrichment on poylsaccharides allowed isolation of novel metabolic and taxonomic groups of Haloarchaea.</title>
        <authorList>
            <person name="Sorokin D.Y."/>
            <person name="Elcheninov A.G."/>
            <person name="Khizhniak T.V."/>
            <person name="Kolganova T.V."/>
            <person name="Kublanov I.V."/>
        </authorList>
    </citation>
    <scope>NUCLEOTIDE SEQUENCE</scope>
    <source>
        <strain evidence="5 6">AArc-m2/3/4</strain>
        <strain evidence="4">AArc-xg1-1</strain>
    </source>
</reference>
<evidence type="ECO:0000256" key="2">
    <source>
        <dbReference type="SAM" id="Phobius"/>
    </source>
</evidence>
<feature type="transmembrane region" description="Helical" evidence="2">
    <location>
        <begin position="75"/>
        <end position="95"/>
    </location>
</feature>
<dbReference type="Proteomes" id="UP001320972">
    <property type="component" value="Unassembled WGS sequence"/>
</dbReference>
<dbReference type="InterPro" id="IPR057169">
    <property type="entry name" value="DUF7847"/>
</dbReference>
<name>A0AAP3E2V2_9EURY</name>
<proteinExistence type="predicted"/>
<evidence type="ECO:0000313" key="6">
    <source>
        <dbReference type="Proteomes" id="UP001320972"/>
    </source>
</evidence>
<dbReference type="RefSeq" id="WP_338004780.1">
    <property type="nucleotide sequence ID" value="NZ_JAOPKA010000011.1"/>
</dbReference>
<feature type="region of interest" description="Disordered" evidence="1">
    <location>
        <begin position="109"/>
        <end position="151"/>
    </location>
</feature>
<feature type="transmembrane region" description="Helical" evidence="2">
    <location>
        <begin position="21"/>
        <end position="39"/>
    </location>
</feature>
<dbReference type="AlphaFoldDB" id="A0AAP3E2V2"/>
<feature type="transmembrane region" description="Helical" evidence="2">
    <location>
        <begin position="159"/>
        <end position="179"/>
    </location>
</feature>
<comment type="caution">
    <text evidence="4">The sequence shown here is derived from an EMBL/GenBank/DDBJ whole genome shotgun (WGS) entry which is preliminary data.</text>
</comment>
<feature type="transmembrane region" description="Helical" evidence="2">
    <location>
        <begin position="185"/>
        <end position="204"/>
    </location>
</feature>
<feature type="transmembrane region" description="Helical" evidence="2">
    <location>
        <begin position="225"/>
        <end position="249"/>
    </location>
</feature>
<sequence length="305" mass="32615">MSLTISGAFGDALERLRDRRLLLPFCALYGVFVAITVGTHSQLEAQSVEIIEEFPELADFMPETFPLALDVSLGVAWLVWFLGTVSLVTASMLAFRVLADGVRPGILETESKGDSSSTSANENARGVNDSPDATPTPTPEPTHDSTDTETGARTQTHSLLAATAHGILAAIIGLFAVGFGLVLLVVPGLVVATLFAFTHPYIATDRVNAVEAMKRSLELTRGNRLRVFGLLVVTVCSFYAVSVFGALALELLRSAPVVGELVNAAFTALAWLVVLAILASAFDQLETTRAREDEKWEGIDDELLP</sequence>
<evidence type="ECO:0000313" key="7">
    <source>
        <dbReference type="Proteomes" id="UP001321018"/>
    </source>
</evidence>
<feature type="transmembrane region" description="Helical" evidence="2">
    <location>
        <begin position="261"/>
        <end position="282"/>
    </location>
</feature>
<evidence type="ECO:0000313" key="4">
    <source>
        <dbReference type="EMBL" id="MCU4742973.1"/>
    </source>
</evidence>
<keyword evidence="2" id="KW-0812">Transmembrane</keyword>
<keyword evidence="2" id="KW-1133">Transmembrane helix</keyword>
<evidence type="ECO:0000313" key="5">
    <source>
        <dbReference type="EMBL" id="MCU4974697.1"/>
    </source>
</evidence>